<sequence length="199" mass="21433">MIAFDHIAVLCERLEDGVAHVREALGVTCDPGGVHEAFGTHNALLSLGGEEYLEVIAVDPAGRAPGRPRWFDLDRFSGPPVLARWVCRVDDLDAAVAAHPGAGVPMALQRGAYRWAMAVPEDGILPLDNLHPALIEWQGPHPAPRLPERGLRLRRLIVAHPQVAVLDALGLDDARVTLTTGDTGLAAQIDTPDGPKWLR</sequence>
<feature type="domain" description="Glyoxalase-like" evidence="1">
    <location>
        <begin position="4"/>
        <end position="165"/>
    </location>
</feature>
<accession>A0A1N6ECY1</accession>
<evidence type="ECO:0000313" key="3">
    <source>
        <dbReference type="Proteomes" id="UP000184932"/>
    </source>
</evidence>
<keyword evidence="3" id="KW-1185">Reference proteome</keyword>
<organism evidence="2 3">
    <name type="scientific">Vannielia litorea</name>
    <dbReference type="NCBI Taxonomy" id="1217970"/>
    <lineage>
        <taxon>Bacteria</taxon>
        <taxon>Pseudomonadati</taxon>
        <taxon>Pseudomonadota</taxon>
        <taxon>Alphaproteobacteria</taxon>
        <taxon>Rhodobacterales</taxon>
        <taxon>Paracoccaceae</taxon>
        <taxon>Vannielia</taxon>
    </lineage>
</organism>
<gene>
    <name evidence="2" type="ORF">SAMN05444002_0604</name>
</gene>
<dbReference type="EMBL" id="FSRL01000001">
    <property type="protein sequence ID" value="SIN80821.1"/>
    <property type="molecule type" value="Genomic_DNA"/>
</dbReference>
<evidence type="ECO:0000313" key="2">
    <source>
        <dbReference type="EMBL" id="SIN80821.1"/>
    </source>
</evidence>
<dbReference type="RefSeq" id="WP_074254774.1">
    <property type="nucleotide sequence ID" value="NZ_FSRL01000001.1"/>
</dbReference>
<dbReference type="STRING" id="1217970.SAMN05444002_0604"/>
<dbReference type="AlphaFoldDB" id="A0A1N6ECY1"/>
<dbReference type="InterPro" id="IPR029068">
    <property type="entry name" value="Glyas_Bleomycin-R_OHBP_Dase"/>
</dbReference>
<name>A0A1N6ECY1_9RHOB</name>
<dbReference type="Pfam" id="PF13468">
    <property type="entry name" value="Glyoxalase_3"/>
    <property type="match status" value="1"/>
</dbReference>
<dbReference type="InterPro" id="IPR025870">
    <property type="entry name" value="Glyoxalase-like_dom"/>
</dbReference>
<proteinExistence type="predicted"/>
<evidence type="ECO:0000259" key="1">
    <source>
        <dbReference type="Pfam" id="PF13468"/>
    </source>
</evidence>
<protein>
    <submittedName>
        <fullName evidence="2">Glyoxalase-like domain-containing protein</fullName>
    </submittedName>
</protein>
<reference evidence="3" key="1">
    <citation type="submission" date="2016-11" db="EMBL/GenBank/DDBJ databases">
        <authorList>
            <person name="Varghese N."/>
            <person name="Submissions S."/>
        </authorList>
    </citation>
    <scope>NUCLEOTIDE SEQUENCE [LARGE SCALE GENOMIC DNA]</scope>
    <source>
        <strain evidence="3">DSM 29440</strain>
    </source>
</reference>
<dbReference type="Gene3D" id="3.10.180.10">
    <property type="entry name" value="2,3-Dihydroxybiphenyl 1,2-Dioxygenase, domain 1"/>
    <property type="match status" value="1"/>
</dbReference>
<dbReference type="SUPFAM" id="SSF54593">
    <property type="entry name" value="Glyoxalase/Bleomycin resistance protein/Dihydroxybiphenyl dioxygenase"/>
    <property type="match status" value="1"/>
</dbReference>
<dbReference type="Proteomes" id="UP000184932">
    <property type="component" value="Unassembled WGS sequence"/>
</dbReference>